<comment type="subcellular location">
    <subcellularLocation>
        <location evidence="3">Cytoplasm</location>
    </subcellularLocation>
</comment>
<evidence type="ECO:0000256" key="7">
    <source>
        <dbReference type="SAM" id="MobiDB-lite"/>
    </source>
</evidence>
<dbReference type="PROSITE" id="PS01071">
    <property type="entry name" value="GRPE"/>
    <property type="match status" value="1"/>
</dbReference>
<keyword evidence="3 4" id="KW-0346">Stress response</keyword>
<comment type="similarity">
    <text evidence="1 3 5">Belongs to the GrpE family.</text>
</comment>
<dbReference type="Pfam" id="PF01025">
    <property type="entry name" value="GrpE"/>
    <property type="match status" value="1"/>
</dbReference>
<keyword evidence="2 3" id="KW-0143">Chaperone</keyword>
<sequence length="201" mass="22583">MGVQTKQIYRTAIQQICATSETGKAMDKHTEPAEVKNVDASKAETQNPDENPVPETTVVDELTKKYDELNDKHLRLAAEFENYKKRAKRDQESAVRYANEKFALDIIDVLDNFERALKSDDENLRDGLEQIHKLYLSILSRNGIEPMKITGTTFDPAFHEAVACIPADAPEGAIIDVAVPGYMIRDKVLRHAKVAVAKKKE</sequence>
<dbReference type="HOGENOM" id="CLU_057217_5_2_2"/>
<comment type="subunit">
    <text evidence="3">Homodimer.</text>
</comment>
<dbReference type="HAMAP" id="MF_01151">
    <property type="entry name" value="GrpE"/>
    <property type="match status" value="1"/>
</dbReference>
<dbReference type="SUPFAM" id="SSF51064">
    <property type="entry name" value="Head domain of nucleotide exchange factor GrpE"/>
    <property type="match status" value="1"/>
</dbReference>
<evidence type="ECO:0000313" key="8">
    <source>
        <dbReference type="EMBL" id="ABN07114.1"/>
    </source>
</evidence>
<dbReference type="GO" id="GO:0006457">
    <property type="term" value="P:protein folding"/>
    <property type="evidence" value="ECO:0007669"/>
    <property type="project" value="InterPro"/>
</dbReference>
<dbReference type="GO" id="GO:0051087">
    <property type="term" value="F:protein-folding chaperone binding"/>
    <property type="evidence" value="ECO:0007669"/>
    <property type="project" value="InterPro"/>
</dbReference>
<dbReference type="InterPro" id="IPR000740">
    <property type="entry name" value="GrpE"/>
</dbReference>
<name>A2SS08_METLZ</name>
<dbReference type="PANTHER" id="PTHR21237:SF23">
    <property type="entry name" value="GRPE PROTEIN HOMOLOG, MITOCHONDRIAL"/>
    <property type="match status" value="1"/>
</dbReference>
<accession>A2SS08</accession>
<dbReference type="Proteomes" id="UP000000365">
    <property type="component" value="Chromosome"/>
</dbReference>
<keyword evidence="6" id="KW-0175">Coiled coil</keyword>
<dbReference type="InterPro" id="IPR013805">
    <property type="entry name" value="GrpE_CC"/>
</dbReference>
<proteinExistence type="inferred from homology"/>
<dbReference type="KEGG" id="mla:Mlab_0944"/>
<evidence type="ECO:0000256" key="6">
    <source>
        <dbReference type="SAM" id="Coils"/>
    </source>
</evidence>
<dbReference type="PANTHER" id="PTHR21237">
    <property type="entry name" value="GRPE PROTEIN"/>
    <property type="match status" value="1"/>
</dbReference>
<dbReference type="GO" id="GO:0051082">
    <property type="term" value="F:unfolded protein binding"/>
    <property type="evidence" value="ECO:0007669"/>
    <property type="project" value="TreeGrafter"/>
</dbReference>
<evidence type="ECO:0000313" key="9">
    <source>
        <dbReference type="Proteomes" id="UP000000365"/>
    </source>
</evidence>
<feature type="region of interest" description="Disordered" evidence="7">
    <location>
        <begin position="22"/>
        <end position="52"/>
    </location>
</feature>
<feature type="coiled-coil region" evidence="6">
    <location>
        <begin position="59"/>
        <end position="86"/>
    </location>
</feature>
<dbReference type="InterPro" id="IPR009012">
    <property type="entry name" value="GrpE_head"/>
</dbReference>
<evidence type="ECO:0000256" key="4">
    <source>
        <dbReference type="RuleBase" id="RU000639"/>
    </source>
</evidence>
<dbReference type="SUPFAM" id="SSF58014">
    <property type="entry name" value="Coiled-coil domain of nucleotide exchange factor GrpE"/>
    <property type="match status" value="1"/>
</dbReference>
<reference evidence="8 9" key="1">
    <citation type="journal article" date="2009" name="Stand. Genomic Sci.">
        <title>Complete genome sequence of Methanocorpusculum labreanum type strain Z.</title>
        <authorList>
            <person name="Anderson I.J."/>
            <person name="Sieprawska-Lupa M."/>
            <person name="Goltsman E."/>
            <person name="Lapidus A."/>
            <person name="Copeland A."/>
            <person name="Glavina Del Rio T."/>
            <person name="Tice H."/>
            <person name="Dalin E."/>
            <person name="Barry K."/>
            <person name="Pitluck S."/>
            <person name="Hauser L."/>
            <person name="Land M."/>
            <person name="Lucas S."/>
            <person name="Richardson P."/>
            <person name="Whitman W.B."/>
            <person name="Kyrpides N.C."/>
        </authorList>
    </citation>
    <scope>NUCLEOTIDE SEQUENCE [LARGE SCALE GENOMIC DNA]</scope>
    <source>
        <strain evidence="9">ATCC 43576 / DSM 4855 / Z</strain>
    </source>
</reference>
<dbReference type="GO" id="GO:0000774">
    <property type="term" value="F:adenyl-nucleotide exchange factor activity"/>
    <property type="evidence" value="ECO:0007669"/>
    <property type="project" value="InterPro"/>
</dbReference>
<organism evidence="8 9">
    <name type="scientific">Methanocorpusculum labreanum (strain ATCC 43576 / DSM 4855 / Z)</name>
    <dbReference type="NCBI Taxonomy" id="410358"/>
    <lineage>
        <taxon>Archaea</taxon>
        <taxon>Methanobacteriati</taxon>
        <taxon>Methanobacteriota</taxon>
        <taxon>Stenosarchaea group</taxon>
        <taxon>Methanomicrobia</taxon>
        <taxon>Methanomicrobiales</taxon>
        <taxon>Methanocorpusculaceae</taxon>
        <taxon>Methanocorpusculum</taxon>
    </lineage>
</organism>
<keyword evidence="3" id="KW-0963">Cytoplasm</keyword>
<dbReference type="PRINTS" id="PR00773">
    <property type="entry name" value="GRPEPROTEIN"/>
</dbReference>
<dbReference type="EMBL" id="CP000559">
    <property type="protein sequence ID" value="ABN07114.1"/>
    <property type="molecule type" value="Genomic_DNA"/>
</dbReference>
<feature type="compositionally biased region" description="Basic and acidic residues" evidence="7">
    <location>
        <begin position="24"/>
        <end position="42"/>
    </location>
</feature>
<dbReference type="CDD" id="cd00446">
    <property type="entry name" value="GrpE"/>
    <property type="match status" value="1"/>
</dbReference>
<keyword evidence="9" id="KW-1185">Reference proteome</keyword>
<dbReference type="Gene3D" id="3.90.20.20">
    <property type="match status" value="1"/>
</dbReference>
<evidence type="ECO:0000256" key="2">
    <source>
        <dbReference type="ARBA" id="ARBA00023186"/>
    </source>
</evidence>
<dbReference type="STRING" id="410358.Mlab_0944"/>
<evidence type="ECO:0000256" key="3">
    <source>
        <dbReference type="HAMAP-Rule" id="MF_01151"/>
    </source>
</evidence>
<dbReference type="Gene3D" id="2.30.22.10">
    <property type="entry name" value="Head domain of nucleotide exchange factor GrpE"/>
    <property type="match status" value="1"/>
</dbReference>
<dbReference type="GO" id="GO:0005737">
    <property type="term" value="C:cytoplasm"/>
    <property type="evidence" value="ECO:0007669"/>
    <property type="project" value="UniProtKB-SubCell"/>
</dbReference>
<dbReference type="GO" id="GO:0042803">
    <property type="term" value="F:protein homodimerization activity"/>
    <property type="evidence" value="ECO:0007669"/>
    <property type="project" value="InterPro"/>
</dbReference>
<evidence type="ECO:0000256" key="5">
    <source>
        <dbReference type="RuleBase" id="RU004478"/>
    </source>
</evidence>
<comment type="function">
    <text evidence="3 4">Participates actively in the response to hyperosmotic and heat shock by preventing the aggregation of stress-denatured proteins, in association with DnaK and GrpE. It is the nucleotide exchange factor for DnaK and may function as a thermosensor. Unfolded proteins bind initially to DnaJ; upon interaction with the DnaJ-bound protein, DnaK hydrolyzes its bound ATP, resulting in the formation of a stable complex. GrpE releases ADP from DnaK; ATP binding to DnaK triggers the release of the substrate protein, thus completing the reaction cycle. Several rounds of ATP-dependent interactions between DnaJ, DnaK and GrpE are required for fully efficient folding.</text>
</comment>
<dbReference type="eggNOG" id="arCOG04772">
    <property type="taxonomic scope" value="Archaea"/>
</dbReference>
<evidence type="ECO:0000256" key="1">
    <source>
        <dbReference type="ARBA" id="ARBA00009054"/>
    </source>
</evidence>
<protein>
    <recommendedName>
        <fullName evidence="3 4">Protein GrpE</fullName>
    </recommendedName>
    <alternativeName>
        <fullName evidence="3">HSP-70 cofactor</fullName>
    </alternativeName>
</protein>
<gene>
    <name evidence="3" type="primary">grpE</name>
    <name evidence="8" type="ordered locus">Mlab_0944</name>
</gene>
<dbReference type="AlphaFoldDB" id="A2SS08"/>